<proteinExistence type="predicted"/>
<feature type="domain" description="Beta-lactamase-related" evidence="2">
    <location>
        <begin position="439"/>
        <end position="737"/>
    </location>
</feature>
<evidence type="ECO:0000313" key="4">
    <source>
        <dbReference type="Proteomes" id="UP001220610"/>
    </source>
</evidence>
<dbReference type="EMBL" id="CP119311">
    <property type="protein sequence ID" value="WEK36830.1"/>
    <property type="molecule type" value="Genomic_DNA"/>
</dbReference>
<dbReference type="Pfam" id="PF00144">
    <property type="entry name" value="Beta-lactamase"/>
    <property type="match status" value="1"/>
</dbReference>
<dbReference type="PANTHER" id="PTHR46825">
    <property type="entry name" value="D-ALANYL-D-ALANINE-CARBOXYPEPTIDASE/ENDOPEPTIDASE AMPH"/>
    <property type="match status" value="1"/>
</dbReference>
<evidence type="ECO:0000256" key="1">
    <source>
        <dbReference type="SAM" id="SignalP"/>
    </source>
</evidence>
<dbReference type="PANTHER" id="PTHR46825:SF9">
    <property type="entry name" value="BETA-LACTAMASE-RELATED DOMAIN-CONTAINING PROTEIN"/>
    <property type="match status" value="1"/>
</dbReference>
<dbReference type="Gene3D" id="3.40.710.10">
    <property type="entry name" value="DD-peptidase/beta-lactamase superfamily"/>
    <property type="match status" value="1"/>
</dbReference>
<feature type="signal peptide" evidence="1">
    <location>
        <begin position="1"/>
        <end position="18"/>
    </location>
</feature>
<dbReference type="GO" id="GO:0016787">
    <property type="term" value="F:hydrolase activity"/>
    <property type="evidence" value="ECO:0007669"/>
    <property type="project" value="UniProtKB-KW"/>
</dbReference>
<dbReference type="InterPro" id="IPR001466">
    <property type="entry name" value="Beta-lactam-related"/>
</dbReference>
<evidence type="ECO:0000313" key="3">
    <source>
        <dbReference type="EMBL" id="WEK36830.1"/>
    </source>
</evidence>
<dbReference type="SUPFAM" id="SSF49464">
    <property type="entry name" value="Carboxypeptidase regulatory domain-like"/>
    <property type="match status" value="1"/>
</dbReference>
<dbReference type="AlphaFoldDB" id="A0AAJ6BGL2"/>
<dbReference type="InterPro" id="IPR008969">
    <property type="entry name" value="CarboxyPept-like_regulatory"/>
</dbReference>
<evidence type="ECO:0000259" key="2">
    <source>
        <dbReference type="Pfam" id="PF00144"/>
    </source>
</evidence>
<gene>
    <name evidence="3" type="ORF">P0Y53_04885</name>
</gene>
<organism evidence="3 4">
    <name type="scientific">Candidatus Pseudobacter hemicellulosilyticus</name>
    <dbReference type="NCBI Taxonomy" id="3121375"/>
    <lineage>
        <taxon>Bacteria</taxon>
        <taxon>Pseudomonadati</taxon>
        <taxon>Bacteroidota</taxon>
        <taxon>Chitinophagia</taxon>
        <taxon>Chitinophagales</taxon>
        <taxon>Chitinophagaceae</taxon>
        <taxon>Pseudobacter</taxon>
    </lineage>
</organism>
<dbReference type="Pfam" id="PF13715">
    <property type="entry name" value="CarbopepD_reg_2"/>
    <property type="match status" value="1"/>
</dbReference>
<reference evidence="3" key="1">
    <citation type="submission" date="2023-03" db="EMBL/GenBank/DDBJ databases">
        <title>Andean soil-derived lignocellulolytic bacterial consortium as a source of novel taxa and putative plastic-active enzymes.</title>
        <authorList>
            <person name="Diaz-Garcia L."/>
            <person name="Chuvochina M."/>
            <person name="Feuerriegel G."/>
            <person name="Bunk B."/>
            <person name="Sproer C."/>
            <person name="Streit W.R."/>
            <person name="Rodriguez L.M."/>
            <person name="Overmann J."/>
            <person name="Jimenez D.J."/>
        </authorList>
    </citation>
    <scope>NUCLEOTIDE SEQUENCE</scope>
    <source>
        <strain evidence="3">MAG 7</strain>
    </source>
</reference>
<dbReference type="InterPro" id="IPR050491">
    <property type="entry name" value="AmpC-like"/>
</dbReference>
<dbReference type="Proteomes" id="UP001220610">
    <property type="component" value="Chromosome"/>
</dbReference>
<accession>A0AAJ6BGL2</accession>
<dbReference type="InterPro" id="IPR012338">
    <property type="entry name" value="Beta-lactam/transpept-like"/>
</dbReference>
<sequence length="753" mass="85259">MRNACWLAFLLLPLSIFGQEALSGKITDEKGRPLAAASVRLNRDGTGTITNKAGLFRLLWPGSQATDSLIVTYLGYQEQRWPLAAFRSGQKTLTMRPMATTLEAVAVTASMPTALQRIQSAIRRIPENYFSSPHITHGFYRIHTRKGEEHLMLSEAVFDVYNPGYASKDKNAFKLVQMRSVQDEQQSHGIDLGLKPQSLYEYDIIRQLQATTLLNPEGLRKHRFQLQGRTLLDGRPVYQISFDQQDGIKESLYKGVLYIDQATEAFVALEFNRSPKGITYARYGNAAERVLLKLLAMQIDIFRENARIHYQQVGGKWVLASVLNGHEWRFRNSRLVFDFLADIRVDYVVTGVDTGNLAGFTARETLGDHRFIEHQDQRFAPDFWKDYNILLADYNTDTIAAIIQRKNERLRLKNQVQARWKKLPENPALKMDSILQFYHQQGQFSGSVLVIHKDQPLFSKGYGLANEASQQPNDSSTQFRIGSLSKSFTTLLLLQLVQENKCRLLDTVGQFIPGYVHGRVTLAQLLSHSSGIPSYTRSETSLAAMLQKEYPLPELVERFGSDPLEFEPGTAFRYSNTGYLVLALVIEKLTGQSLGAALQQRIATPLQLTATRFAASQLNSTGYWMGLPEQPYPHANMAGAGGLSATTTDLARWGRAWRTHQLLSPSLTDSAWEPRFLYTDWDAWYAYGWMVDQHAFTASRKFKVVYHPGTDLGYYCMFVMIPETATQVILLGNHGDFPRYDLAELLLNCLYPK</sequence>
<feature type="chain" id="PRO_5042575834" evidence="1">
    <location>
        <begin position="19"/>
        <end position="753"/>
    </location>
</feature>
<protein>
    <submittedName>
        <fullName evidence="3">Serine hydrolase</fullName>
    </submittedName>
</protein>
<dbReference type="SUPFAM" id="SSF56601">
    <property type="entry name" value="beta-lactamase/transpeptidase-like"/>
    <property type="match status" value="1"/>
</dbReference>
<keyword evidence="3" id="KW-0378">Hydrolase</keyword>
<keyword evidence="1" id="KW-0732">Signal</keyword>
<name>A0AAJ6BGL2_9BACT</name>